<dbReference type="AlphaFoldDB" id="A0A7C2P366"/>
<dbReference type="EMBL" id="DSOK01000222">
    <property type="protein sequence ID" value="HEN15313.1"/>
    <property type="molecule type" value="Genomic_DNA"/>
</dbReference>
<proteinExistence type="predicted"/>
<name>A0A7C2P366_9PLAN</name>
<organism evidence="2">
    <name type="scientific">Schlesneria paludicola</name>
    <dbReference type="NCBI Taxonomy" id="360056"/>
    <lineage>
        <taxon>Bacteria</taxon>
        <taxon>Pseudomonadati</taxon>
        <taxon>Planctomycetota</taxon>
        <taxon>Planctomycetia</taxon>
        <taxon>Planctomycetales</taxon>
        <taxon>Planctomycetaceae</taxon>
        <taxon>Schlesneria</taxon>
    </lineage>
</organism>
<accession>A0A7C2P366</accession>
<protein>
    <submittedName>
        <fullName evidence="2">Uncharacterized protein</fullName>
    </submittedName>
</protein>
<gene>
    <name evidence="2" type="ORF">ENQ76_07580</name>
</gene>
<evidence type="ECO:0000256" key="1">
    <source>
        <dbReference type="SAM" id="MobiDB-lite"/>
    </source>
</evidence>
<reference evidence="2" key="1">
    <citation type="journal article" date="2020" name="mSystems">
        <title>Genome- and Community-Level Interaction Insights into Carbon Utilization and Element Cycling Functions of Hydrothermarchaeota in Hydrothermal Sediment.</title>
        <authorList>
            <person name="Zhou Z."/>
            <person name="Liu Y."/>
            <person name="Xu W."/>
            <person name="Pan J."/>
            <person name="Luo Z.H."/>
            <person name="Li M."/>
        </authorList>
    </citation>
    <scope>NUCLEOTIDE SEQUENCE [LARGE SCALE GENOMIC DNA]</scope>
    <source>
        <strain evidence="2">SpSt-339</strain>
    </source>
</reference>
<feature type="region of interest" description="Disordered" evidence="1">
    <location>
        <begin position="39"/>
        <end position="64"/>
    </location>
</feature>
<comment type="caution">
    <text evidence="2">The sequence shown here is derived from an EMBL/GenBank/DDBJ whole genome shotgun (WGS) entry which is preliminary data.</text>
</comment>
<sequence>MTDDPIVAEVRKTRDEYARRFGYDLDAICRDLQQRQAESGRKLVALPPKRPKTPSTTPHQAGVE</sequence>
<evidence type="ECO:0000313" key="2">
    <source>
        <dbReference type="EMBL" id="HEN15313.1"/>
    </source>
</evidence>